<organism evidence="1 2">
    <name type="scientific">Panagrolaimus sp. ES5</name>
    <dbReference type="NCBI Taxonomy" id="591445"/>
    <lineage>
        <taxon>Eukaryota</taxon>
        <taxon>Metazoa</taxon>
        <taxon>Ecdysozoa</taxon>
        <taxon>Nematoda</taxon>
        <taxon>Chromadorea</taxon>
        <taxon>Rhabditida</taxon>
        <taxon>Tylenchina</taxon>
        <taxon>Panagrolaimomorpha</taxon>
        <taxon>Panagrolaimoidea</taxon>
        <taxon>Panagrolaimidae</taxon>
        <taxon>Panagrolaimus</taxon>
    </lineage>
</organism>
<dbReference type="Proteomes" id="UP000887579">
    <property type="component" value="Unplaced"/>
</dbReference>
<accession>A0AC34FPN9</accession>
<dbReference type="WBParaSite" id="ES5_v2.g19409.t1">
    <property type="protein sequence ID" value="ES5_v2.g19409.t1"/>
    <property type="gene ID" value="ES5_v2.g19409"/>
</dbReference>
<name>A0AC34FPN9_9BILA</name>
<evidence type="ECO:0000313" key="2">
    <source>
        <dbReference type="WBParaSite" id="ES5_v2.g19409.t1"/>
    </source>
</evidence>
<reference evidence="2" key="1">
    <citation type="submission" date="2022-11" db="UniProtKB">
        <authorList>
            <consortium name="WormBaseParasite"/>
        </authorList>
    </citation>
    <scope>IDENTIFICATION</scope>
</reference>
<evidence type="ECO:0000313" key="1">
    <source>
        <dbReference type="Proteomes" id="UP000887579"/>
    </source>
</evidence>
<proteinExistence type="predicted"/>
<protein>
    <submittedName>
        <fullName evidence="2">MATH domain-containing protein</fullName>
    </submittedName>
</protein>
<sequence length="183" mass="20804">MSIISKSKLQSLVAMQWSIPENRLLELKDKPGEFLSSESFKVSNISGVEYYLSIYPNDDDHHGATGIYLCLHNSDEIKVEANFSLTIDSANYAYEEEKYVFNESSGWGGLCCKAGELYDSEKRFIYDGKLTIKMDGIFTIENDIPEKAETFVNHPDALCLELWNQEEDKNFTITADGKEITEK</sequence>